<keyword evidence="2" id="KW-1185">Reference proteome</keyword>
<evidence type="ECO:0000313" key="2">
    <source>
        <dbReference type="Proteomes" id="UP001055200"/>
    </source>
</evidence>
<evidence type="ECO:0000313" key="1">
    <source>
        <dbReference type="EMBL" id="ULN51921.1"/>
    </source>
</evidence>
<dbReference type="Pfam" id="PF11305">
    <property type="entry name" value="DUF3107"/>
    <property type="match status" value="1"/>
</dbReference>
<dbReference type="Proteomes" id="UP001055200">
    <property type="component" value="Chromosome"/>
</dbReference>
<dbReference type="EMBL" id="CP092365">
    <property type="protein sequence ID" value="ULN51921.1"/>
    <property type="molecule type" value="Genomic_DNA"/>
</dbReference>
<organism evidence="1 2">
    <name type="scientific">Mycolicibacillus parakoreensis</name>
    <dbReference type="NCBI Taxonomy" id="1069221"/>
    <lineage>
        <taxon>Bacteria</taxon>
        <taxon>Bacillati</taxon>
        <taxon>Actinomycetota</taxon>
        <taxon>Actinomycetes</taxon>
        <taxon>Mycobacteriales</taxon>
        <taxon>Mycobacteriaceae</taxon>
        <taxon>Mycolicibacillus</taxon>
    </lineage>
</organism>
<dbReference type="InterPro" id="IPR021456">
    <property type="entry name" value="DUF3107"/>
</dbReference>
<protein>
    <submittedName>
        <fullName evidence="1">DUF3107 domain-containing protein</fullName>
    </submittedName>
</protein>
<reference evidence="1" key="1">
    <citation type="submission" date="2022-08" db="EMBL/GenBank/DDBJ databases">
        <title>Complete genome sequence of 14 non-tuberculosis mycobacteria type-strains.</title>
        <authorList>
            <person name="Igarashi Y."/>
            <person name="Osugi A."/>
            <person name="Mitarai S."/>
        </authorList>
    </citation>
    <scope>NUCLEOTIDE SEQUENCE</scope>
    <source>
        <strain evidence="1">DSM 45575</strain>
    </source>
</reference>
<proteinExistence type="predicted"/>
<name>A0ABY3TZU8_9MYCO</name>
<sequence>MEVKIGITDSPRELVFTSAQTPEEIEGLVTAALADGSALLTLTDEKGRRFLVVTAKIGYIEVGAPDMPRVGFGIAAVDPSGTKAAKK</sequence>
<accession>A0ABY3TZU8</accession>
<gene>
    <name evidence="1" type="ORF">MIU77_13695</name>
</gene>
<dbReference type="RefSeq" id="WP_240170202.1">
    <property type="nucleotide sequence ID" value="NZ_CP092365.1"/>
</dbReference>